<evidence type="ECO:0000313" key="3">
    <source>
        <dbReference type="Proteomes" id="UP000442535"/>
    </source>
</evidence>
<dbReference type="EMBL" id="VUMY01000012">
    <property type="protein sequence ID" value="MST50054.1"/>
    <property type="molecule type" value="Genomic_DNA"/>
</dbReference>
<gene>
    <name evidence="2" type="ORF">FYJ63_07375</name>
</gene>
<keyword evidence="1" id="KW-0175">Coiled coil</keyword>
<organism evidence="2 3">
    <name type="scientific">Mobiluncus porci</name>
    <dbReference type="NCBI Taxonomy" id="2652278"/>
    <lineage>
        <taxon>Bacteria</taxon>
        <taxon>Bacillati</taxon>
        <taxon>Actinomycetota</taxon>
        <taxon>Actinomycetes</taxon>
        <taxon>Actinomycetales</taxon>
        <taxon>Actinomycetaceae</taxon>
        <taxon>Mobiluncus</taxon>
    </lineage>
</organism>
<reference evidence="2 3" key="1">
    <citation type="submission" date="2019-08" db="EMBL/GenBank/DDBJ databases">
        <title>In-depth cultivation of the pig gut microbiome towards novel bacterial diversity and tailored functional studies.</title>
        <authorList>
            <person name="Wylensek D."/>
            <person name="Hitch T.C.A."/>
            <person name="Clavel T."/>
        </authorList>
    </citation>
    <scope>NUCLEOTIDE SEQUENCE [LARGE SCALE GENOMIC DNA]</scope>
    <source>
        <strain evidence="2 3">RF-GAM-744-WT-7</strain>
    </source>
</reference>
<sequence>MSEELEALREENRLLRATLDQTKLDLARAGKQVENLQAELEHQRMYAATAIGQVQDMRASKSWQITAPLRALSRKKYKATVRKQNPEPPIVERFRDQVTCERGDESGLESAAKVALVASWSRGTTQSKSVSTYLQELDRGGYATVLISTCEAPGKLEFPHGLPAQTVVLRRPNIGYDFGSWALALDRYPFVRRAEQVLITNDSMIGPFEPLTDLLRLTEEPGTDITAATLSYQVSGHFQSFFVCFHHGVLEAEPWQRFFDSIQEKKDKMDVVYAYELGMHAVCVKNGYTHRELFLPTDVNAGGDNPTLASWAALVNKGFPFIKRTIYTDPSTAPGGESIGEFVRYRYNENLEDWV</sequence>
<keyword evidence="2" id="KW-0808">Transferase</keyword>
<proteinExistence type="predicted"/>
<accession>A0A7K0K3P9</accession>
<name>A0A7K0K3P9_9ACTO</name>
<evidence type="ECO:0000256" key="1">
    <source>
        <dbReference type="SAM" id="Coils"/>
    </source>
</evidence>
<keyword evidence="3" id="KW-1185">Reference proteome</keyword>
<dbReference type="AlphaFoldDB" id="A0A7K0K3P9"/>
<dbReference type="Proteomes" id="UP000442535">
    <property type="component" value="Unassembled WGS sequence"/>
</dbReference>
<dbReference type="Pfam" id="PF05045">
    <property type="entry name" value="RgpF"/>
    <property type="match status" value="1"/>
</dbReference>
<dbReference type="InterPro" id="IPR007739">
    <property type="entry name" value="RgpF"/>
</dbReference>
<dbReference type="RefSeq" id="WP_154545306.1">
    <property type="nucleotide sequence ID" value="NZ_VUMY01000012.1"/>
</dbReference>
<protein>
    <submittedName>
        <fullName evidence="2">Glycosyl transferase</fullName>
    </submittedName>
</protein>
<dbReference type="GO" id="GO:0016740">
    <property type="term" value="F:transferase activity"/>
    <property type="evidence" value="ECO:0007669"/>
    <property type="project" value="UniProtKB-KW"/>
</dbReference>
<evidence type="ECO:0000313" key="2">
    <source>
        <dbReference type="EMBL" id="MST50054.1"/>
    </source>
</evidence>
<feature type="coiled-coil region" evidence="1">
    <location>
        <begin position="5"/>
        <end position="39"/>
    </location>
</feature>
<comment type="caution">
    <text evidence="2">The sequence shown here is derived from an EMBL/GenBank/DDBJ whole genome shotgun (WGS) entry which is preliminary data.</text>
</comment>